<dbReference type="eggNOG" id="COG1957">
    <property type="taxonomic scope" value="Bacteria"/>
</dbReference>
<reference evidence="2" key="1">
    <citation type="submission" date="2006-10" db="EMBL/GenBank/DDBJ databases">
        <title>Complete sequence of Solibacter usitatus Ellin6076.</title>
        <authorList>
            <consortium name="US DOE Joint Genome Institute"/>
            <person name="Copeland A."/>
            <person name="Lucas S."/>
            <person name="Lapidus A."/>
            <person name="Barry K."/>
            <person name="Detter J.C."/>
            <person name="Glavina del Rio T."/>
            <person name="Hammon N."/>
            <person name="Israni S."/>
            <person name="Dalin E."/>
            <person name="Tice H."/>
            <person name="Pitluck S."/>
            <person name="Thompson L.S."/>
            <person name="Brettin T."/>
            <person name="Bruce D."/>
            <person name="Han C."/>
            <person name="Tapia R."/>
            <person name="Gilna P."/>
            <person name="Schmutz J."/>
            <person name="Larimer F."/>
            <person name="Land M."/>
            <person name="Hauser L."/>
            <person name="Kyrpides N."/>
            <person name="Mikhailova N."/>
            <person name="Janssen P.H."/>
            <person name="Kuske C.R."/>
            <person name="Richardson P."/>
        </authorList>
    </citation>
    <scope>NUCLEOTIDE SEQUENCE</scope>
    <source>
        <strain evidence="2">Ellin6076</strain>
    </source>
</reference>
<dbReference type="AlphaFoldDB" id="Q01YJ5"/>
<protein>
    <recommendedName>
        <fullName evidence="3">Inosine/uridine-preferring nucleoside hydrolase</fullName>
    </recommendedName>
</protein>
<dbReference type="InParanoid" id="Q01YJ5"/>
<sequence>MQFQPTGKPPAGVVFDADFGNNIESALALAMLYGLQGKNETRVISVSSTKSSLKSAIFADILVRFYTGEPNAFSGVTPIGLSLSGAMAADTPLLDAVTGRTQYPRSIVRMNDTADPLALIRNALSAQADQNAMVVLAGPATNLAALLALPGSSELIAKKVRCLAIAADGEFASDAGGLTRLLSDWPTEIVIAGAVVGNALPFPAGSLEKDFAWAPAHPVVDAYRAYRPMPYDAPAAAMAAALYAVRPQEGYFKLSAPGTTSPGLAGGKHRMLELDPEQKDRILKVYAEMASTHPVGRPQRFRPPQKKQEE</sequence>
<dbReference type="KEGG" id="sus:Acid_4308"/>
<dbReference type="GO" id="GO:0016799">
    <property type="term" value="F:hydrolase activity, hydrolyzing N-glycosyl compounds"/>
    <property type="evidence" value="ECO:0007669"/>
    <property type="project" value="InterPro"/>
</dbReference>
<feature type="compositionally biased region" description="Basic residues" evidence="1">
    <location>
        <begin position="299"/>
        <end position="310"/>
    </location>
</feature>
<dbReference type="HOGENOM" id="CLU_055874_0_0_0"/>
<accession>Q01YJ5</accession>
<evidence type="ECO:0000256" key="1">
    <source>
        <dbReference type="SAM" id="MobiDB-lite"/>
    </source>
</evidence>
<name>Q01YJ5_SOLUE</name>
<dbReference type="InterPro" id="IPR036452">
    <property type="entry name" value="Ribo_hydro-like"/>
</dbReference>
<proteinExistence type="predicted"/>
<dbReference type="EMBL" id="CP000473">
    <property type="protein sequence ID" value="ABJ85270.1"/>
    <property type="molecule type" value="Genomic_DNA"/>
</dbReference>
<dbReference type="PANTHER" id="PTHR43264">
    <property type="match status" value="1"/>
</dbReference>
<dbReference type="STRING" id="234267.Acid_4308"/>
<gene>
    <name evidence="2" type="ordered locus">Acid_4308</name>
</gene>
<evidence type="ECO:0000313" key="2">
    <source>
        <dbReference type="EMBL" id="ABJ85270.1"/>
    </source>
</evidence>
<dbReference type="SUPFAM" id="SSF53590">
    <property type="entry name" value="Nucleoside hydrolase"/>
    <property type="match status" value="1"/>
</dbReference>
<dbReference type="OrthoDB" id="128573at2"/>
<organism evidence="2">
    <name type="scientific">Solibacter usitatus (strain Ellin6076)</name>
    <dbReference type="NCBI Taxonomy" id="234267"/>
    <lineage>
        <taxon>Bacteria</taxon>
        <taxon>Pseudomonadati</taxon>
        <taxon>Acidobacteriota</taxon>
        <taxon>Terriglobia</taxon>
        <taxon>Bryobacterales</taxon>
        <taxon>Solibacteraceae</taxon>
        <taxon>Candidatus Solibacter</taxon>
    </lineage>
</organism>
<dbReference type="Gene3D" id="3.90.245.10">
    <property type="entry name" value="Ribonucleoside hydrolase-like"/>
    <property type="match status" value="1"/>
</dbReference>
<evidence type="ECO:0008006" key="3">
    <source>
        <dbReference type="Google" id="ProtNLM"/>
    </source>
</evidence>
<feature type="region of interest" description="Disordered" evidence="1">
    <location>
        <begin position="290"/>
        <end position="310"/>
    </location>
</feature>
<dbReference type="PANTHER" id="PTHR43264:SF1">
    <property type="entry name" value="INOSINE_URIDINE-PREFERRING NUCLEOSIDE HYDROLASE DOMAIN-CONTAINING PROTEIN"/>
    <property type="match status" value="1"/>
</dbReference>